<reference evidence="2 3" key="1">
    <citation type="submission" date="2018-03" db="EMBL/GenBank/DDBJ databases">
        <title>Bacteriophage NCPPB3778 and a type I-E CRISPR drive the evolution of the US Biological Select Agent, Rathayibacter toxicus.</title>
        <authorList>
            <person name="Davis E.W.II."/>
            <person name="Tabima J.F."/>
            <person name="Weisberg A.J."/>
            <person name="Dantas Lopes L."/>
            <person name="Wiseman M.S."/>
            <person name="Wiseman M.S."/>
            <person name="Pupko T."/>
            <person name="Belcher M.S."/>
            <person name="Sechler A.J."/>
            <person name="Tancos M.A."/>
            <person name="Schroeder B.K."/>
            <person name="Murray T.D."/>
            <person name="Luster D.G."/>
            <person name="Schneider W.L."/>
            <person name="Rogers E."/>
            <person name="Andreote F.D."/>
            <person name="Grunwald N.J."/>
            <person name="Putnam M.L."/>
            <person name="Chang J.H."/>
        </authorList>
    </citation>
    <scope>NUCLEOTIDE SEQUENCE [LARGE SCALE GENOMIC DNA]</scope>
    <source>
        <strain evidence="2 3">NCCPB 2253</strain>
    </source>
</reference>
<accession>A0AAD1AGY1</accession>
<dbReference type="EMBL" id="CP028130">
    <property type="protein sequence ID" value="AZZ56900.1"/>
    <property type="molecule type" value="Genomic_DNA"/>
</dbReference>
<evidence type="ECO:0000256" key="1">
    <source>
        <dbReference type="SAM" id="MobiDB-lite"/>
    </source>
</evidence>
<dbReference type="AlphaFoldDB" id="A0AAD1AGY1"/>
<name>A0AAD1AGY1_9MICO</name>
<evidence type="ECO:0000313" key="2">
    <source>
        <dbReference type="EMBL" id="AZZ56900.1"/>
    </source>
</evidence>
<proteinExistence type="predicted"/>
<protein>
    <submittedName>
        <fullName evidence="2">Uncharacterized protein</fullName>
    </submittedName>
</protein>
<organism evidence="2 3">
    <name type="scientific">Rathayibacter iranicus</name>
    <dbReference type="NCBI Taxonomy" id="59737"/>
    <lineage>
        <taxon>Bacteria</taxon>
        <taxon>Bacillati</taxon>
        <taxon>Actinomycetota</taxon>
        <taxon>Actinomycetes</taxon>
        <taxon>Micrococcales</taxon>
        <taxon>Microbacteriaceae</taxon>
        <taxon>Rathayibacter</taxon>
    </lineage>
</organism>
<evidence type="ECO:0000313" key="3">
    <source>
        <dbReference type="Proteomes" id="UP000283946"/>
    </source>
</evidence>
<sequence length="107" mass="12066">MPTLPTLSGTRLERWLFDSRRLNRASLVSLDDDALLRNFGRSPEDDVEPQDLRRGSVACAQSLRRRGWSDDRSFRRGAPDMLRGTSNQPSGRPQGLIRGVDPSEDTQ</sequence>
<feature type="compositionally biased region" description="Basic and acidic residues" evidence="1">
    <location>
        <begin position="67"/>
        <end position="78"/>
    </location>
</feature>
<gene>
    <name evidence="2" type="ORF">C7V51_14210</name>
</gene>
<dbReference type="KEGG" id="ria:C7V51_14210"/>
<dbReference type="Proteomes" id="UP000283946">
    <property type="component" value="Chromosome"/>
</dbReference>
<feature type="region of interest" description="Disordered" evidence="1">
    <location>
        <begin position="66"/>
        <end position="107"/>
    </location>
</feature>